<evidence type="ECO:0000256" key="1">
    <source>
        <dbReference type="SAM" id="Phobius"/>
    </source>
</evidence>
<organism evidence="4">
    <name type="scientific">Laccaria bicolor (strain S238N-H82 / ATCC MYA-4686)</name>
    <name type="common">Bicoloured deceiver</name>
    <name type="synonym">Laccaria laccata var. bicolor</name>
    <dbReference type="NCBI Taxonomy" id="486041"/>
    <lineage>
        <taxon>Eukaryota</taxon>
        <taxon>Fungi</taxon>
        <taxon>Dikarya</taxon>
        <taxon>Basidiomycota</taxon>
        <taxon>Agaricomycotina</taxon>
        <taxon>Agaricomycetes</taxon>
        <taxon>Agaricomycetidae</taxon>
        <taxon>Agaricales</taxon>
        <taxon>Agaricineae</taxon>
        <taxon>Hydnangiaceae</taxon>
        <taxon>Laccaria</taxon>
    </lineage>
</organism>
<feature type="transmembrane region" description="Helical" evidence="1">
    <location>
        <begin position="172"/>
        <end position="193"/>
    </location>
</feature>
<keyword evidence="1" id="KW-1133">Transmembrane helix</keyword>
<dbReference type="InterPro" id="IPR038213">
    <property type="entry name" value="IFI6/IFI27-like_sf"/>
</dbReference>
<evidence type="ECO:0000313" key="4">
    <source>
        <dbReference type="Proteomes" id="UP000001194"/>
    </source>
</evidence>
<protein>
    <submittedName>
        <fullName evidence="3">Predicted protein</fullName>
    </submittedName>
</protein>
<reference evidence="3 4" key="1">
    <citation type="journal article" date="2008" name="Nature">
        <title>The genome of Laccaria bicolor provides insights into mycorrhizal symbiosis.</title>
        <authorList>
            <person name="Martin F."/>
            <person name="Aerts A."/>
            <person name="Ahren D."/>
            <person name="Brun A."/>
            <person name="Danchin E.G.J."/>
            <person name="Duchaussoy F."/>
            <person name="Gibon J."/>
            <person name="Kohler A."/>
            <person name="Lindquist E."/>
            <person name="Pereda V."/>
            <person name="Salamov A."/>
            <person name="Shapiro H.J."/>
            <person name="Wuyts J."/>
            <person name="Blaudez D."/>
            <person name="Buee M."/>
            <person name="Brokstein P."/>
            <person name="Canbaeck B."/>
            <person name="Cohen D."/>
            <person name="Courty P.E."/>
            <person name="Coutinho P.M."/>
            <person name="Delaruelle C."/>
            <person name="Detter J.C."/>
            <person name="Deveau A."/>
            <person name="DiFazio S."/>
            <person name="Duplessis S."/>
            <person name="Fraissinet-Tachet L."/>
            <person name="Lucic E."/>
            <person name="Frey-Klett P."/>
            <person name="Fourrey C."/>
            <person name="Feussner I."/>
            <person name="Gay G."/>
            <person name="Grimwood J."/>
            <person name="Hoegger P.J."/>
            <person name="Jain P."/>
            <person name="Kilaru S."/>
            <person name="Labbe J."/>
            <person name="Lin Y.C."/>
            <person name="Legue V."/>
            <person name="Le Tacon F."/>
            <person name="Marmeisse R."/>
            <person name="Melayah D."/>
            <person name="Montanini B."/>
            <person name="Muratet M."/>
            <person name="Nehls U."/>
            <person name="Niculita-Hirzel H."/>
            <person name="Oudot-Le Secq M.P."/>
            <person name="Peter M."/>
            <person name="Quesneville H."/>
            <person name="Rajashekar B."/>
            <person name="Reich M."/>
            <person name="Rouhier N."/>
            <person name="Schmutz J."/>
            <person name="Yin T."/>
            <person name="Chalot M."/>
            <person name="Henrissat B."/>
            <person name="Kuees U."/>
            <person name="Lucas S."/>
            <person name="Van de Peer Y."/>
            <person name="Podila G.K."/>
            <person name="Polle A."/>
            <person name="Pukkila P.J."/>
            <person name="Richardson P.M."/>
            <person name="Rouze P."/>
            <person name="Sanders I.R."/>
            <person name="Stajich J.E."/>
            <person name="Tunlid A."/>
            <person name="Tuskan G."/>
            <person name="Grigoriev I.V."/>
        </authorList>
    </citation>
    <scope>NUCLEOTIDE SEQUENCE [LARGE SCALE GENOMIC DNA]</scope>
    <source>
        <strain evidence="4">S238N-H82 / ATCC MYA-4686</strain>
    </source>
</reference>
<dbReference type="KEGG" id="lbc:LACBIDRAFT_326378"/>
<dbReference type="Gene3D" id="6.10.110.10">
    <property type="match status" value="1"/>
</dbReference>
<dbReference type="InParanoid" id="B0D8D7"/>
<keyword evidence="1" id="KW-0472">Membrane</keyword>
<gene>
    <name evidence="3" type="ORF">LACBIDRAFT_326378</name>
</gene>
<keyword evidence="2" id="KW-0732">Signal</keyword>
<dbReference type="OrthoDB" id="440424at2759"/>
<keyword evidence="4" id="KW-1185">Reference proteome</keyword>
<dbReference type="AlphaFoldDB" id="B0D8D7"/>
<sequence>MRISLIHAILVFLTIVQSVSAGWDSFLDFAKDTEKKVVKFSKEVGEKVEEFAKVAGENVVETNKEASEADVGFANTAGEEVARLAGVVAHDVDAIANKPMEELNASIDDVVVKTSGLWHSLSQGDARMTFEIIEAKLSRGILVAGLLINNMSRNLTFSALISAARAIKEGNFFAVLPFAISIALLLIPEIWFLGPLMGIFGSGPLGLVKGNETHLSACLAVSQFSALGSTAAWVQAELWGGAIQEGSWFATLQSAGMKVAV</sequence>
<dbReference type="HOGENOM" id="CLU_915467_0_0_1"/>
<dbReference type="RefSeq" id="XP_001880371.1">
    <property type="nucleotide sequence ID" value="XM_001880336.1"/>
</dbReference>
<feature type="chain" id="PRO_5002747111" evidence="2">
    <location>
        <begin position="22"/>
        <end position="261"/>
    </location>
</feature>
<dbReference type="EMBL" id="DS547100">
    <property type="protein sequence ID" value="EDR09058.1"/>
    <property type="molecule type" value="Genomic_DNA"/>
</dbReference>
<evidence type="ECO:0000313" key="3">
    <source>
        <dbReference type="EMBL" id="EDR09058.1"/>
    </source>
</evidence>
<dbReference type="Proteomes" id="UP000001194">
    <property type="component" value="Unassembled WGS sequence"/>
</dbReference>
<dbReference type="GeneID" id="6075939"/>
<feature type="signal peptide" evidence="2">
    <location>
        <begin position="1"/>
        <end position="21"/>
    </location>
</feature>
<name>B0D8D7_LACBS</name>
<proteinExistence type="predicted"/>
<evidence type="ECO:0000256" key="2">
    <source>
        <dbReference type="SAM" id="SignalP"/>
    </source>
</evidence>
<keyword evidence="1" id="KW-0812">Transmembrane</keyword>
<accession>B0D8D7</accession>